<evidence type="ECO:0000313" key="7">
    <source>
        <dbReference type="EMBL" id="MDY0393622.1"/>
    </source>
</evidence>
<sequence>MKKVVRKNTKINPEWVHFGGGNFYRCFHAKVAQDLINAGEWNTGIIVVKTSGESSIQDFYHHLDYRSLTVTMKDDGGFDKELIASTAEALYFHPSNRHDAQRLVNVFKDESLKLVTLTITEKGYATKDSTGNLLKEVVQDIQSGPDFAKLQTTITKLAYLLVERFNAGAFPLAVVSTDNFSHNGDRLKEAVLEIAYGWLKQGFVTNQFITYLDNGNRVTFPCTMVDRITPLPSIDIAKKIGRRRY</sequence>
<dbReference type="Gene3D" id="3.40.50.720">
    <property type="entry name" value="NAD(P)-binding Rossmann-like Domain"/>
    <property type="match status" value="1"/>
</dbReference>
<dbReference type="SUPFAM" id="SSF51735">
    <property type="entry name" value="NAD(P)-binding Rossmann-fold domains"/>
    <property type="match status" value="1"/>
</dbReference>
<keyword evidence="4" id="KW-0560">Oxidoreductase</keyword>
<feature type="domain" description="Mannitol dehydrogenase N-terminal" evidence="6">
    <location>
        <begin position="16"/>
        <end position="231"/>
    </location>
</feature>
<evidence type="ECO:0000256" key="2">
    <source>
        <dbReference type="ARBA" id="ARBA00012939"/>
    </source>
</evidence>
<keyword evidence="5" id="KW-0520">NAD</keyword>
<dbReference type="PRINTS" id="PR00084">
    <property type="entry name" value="MTLDHDRGNASE"/>
</dbReference>
<keyword evidence="8" id="KW-1185">Reference proteome</keyword>
<gene>
    <name evidence="7" type="ORF">RWE15_03175</name>
</gene>
<dbReference type="EC" id="1.1.1.17" evidence="2"/>
<evidence type="ECO:0000256" key="1">
    <source>
        <dbReference type="ARBA" id="ARBA00006541"/>
    </source>
</evidence>
<dbReference type="InterPro" id="IPR036291">
    <property type="entry name" value="NAD(P)-bd_dom_sf"/>
</dbReference>
<comment type="caution">
    <text evidence="7">The sequence shown here is derived from an EMBL/GenBank/DDBJ whole genome shotgun (WGS) entry which is preliminary data.</text>
</comment>
<evidence type="ECO:0000256" key="5">
    <source>
        <dbReference type="ARBA" id="ARBA00023027"/>
    </source>
</evidence>
<dbReference type="Proteomes" id="UP001281447">
    <property type="component" value="Unassembled WGS sequence"/>
</dbReference>
<dbReference type="InterPro" id="IPR013131">
    <property type="entry name" value="Mannitol_DH_N"/>
</dbReference>
<protein>
    <recommendedName>
        <fullName evidence="3">Mannitol-1-phosphate 5-dehydrogenase</fullName>
        <ecNumber evidence="2">1.1.1.17</ecNumber>
    </recommendedName>
</protein>
<evidence type="ECO:0000256" key="3">
    <source>
        <dbReference type="ARBA" id="ARBA00016219"/>
    </source>
</evidence>
<evidence type="ECO:0000259" key="6">
    <source>
        <dbReference type="Pfam" id="PF01232"/>
    </source>
</evidence>
<accession>A0ABU5C4I3</accession>
<dbReference type="EMBL" id="JAWDIP010000003">
    <property type="protein sequence ID" value="MDY0393622.1"/>
    <property type="molecule type" value="Genomic_DNA"/>
</dbReference>
<dbReference type="InterPro" id="IPR000669">
    <property type="entry name" value="Mannitol_DH"/>
</dbReference>
<comment type="similarity">
    <text evidence="1">Belongs to the mannitol dehydrogenase family.</text>
</comment>
<name>A0ABU5C4I3_9BACI</name>
<dbReference type="PROSITE" id="PS00974">
    <property type="entry name" value="MANNITOL_DHGENASE"/>
    <property type="match status" value="1"/>
</dbReference>
<dbReference type="PANTHER" id="PTHR43362">
    <property type="entry name" value="MANNITOL DEHYDROGENASE DSF1-RELATED"/>
    <property type="match status" value="1"/>
</dbReference>
<dbReference type="InterPro" id="IPR050988">
    <property type="entry name" value="Mannitol_DH/Oxidoreductase"/>
</dbReference>
<organism evidence="7 8">
    <name type="scientific">Tigheibacillus halophilus</name>
    <dbReference type="NCBI Taxonomy" id="361280"/>
    <lineage>
        <taxon>Bacteria</taxon>
        <taxon>Bacillati</taxon>
        <taxon>Bacillota</taxon>
        <taxon>Bacilli</taxon>
        <taxon>Bacillales</taxon>
        <taxon>Bacillaceae</taxon>
        <taxon>Tigheibacillus</taxon>
    </lineage>
</organism>
<dbReference type="Pfam" id="PF01232">
    <property type="entry name" value="Mannitol_dh"/>
    <property type="match status" value="1"/>
</dbReference>
<proteinExistence type="inferred from homology"/>
<dbReference type="PANTHER" id="PTHR43362:SF1">
    <property type="entry name" value="MANNITOL DEHYDROGENASE 2-RELATED"/>
    <property type="match status" value="1"/>
</dbReference>
<evidence type="ECO:0000256" key="4">
    <source>
        <dbReference type="ARBA" id="ARBA00023002"/>
    </source>
</evidence>
<dbReference type="InterPro" id="IPR023027">
    <property type="entry name" value="Mannitol_DH_CS"/>
</dbReference>
<evidence type="ECO:0000313" key="8">
    <source>
        <dbReference type="Proteomes" id="UP001281447"/>
    </source>
</evidence>
<reference evidence="7 8" key="1">
    <citation type="submission" date="2023-10" db="EMBL/GenBank/DDBJ databases">
        <title>Virgibacillus halophilus 5B73C genome.</title>
        <authorList>
            <person name="Miliotis G."/>
            <person name="Sengupta P."/>
            <person name="Hameed A."/>
            <person name="Chuvochina M."/>
            <person name="Mcdonagh F."/>
            <person name="Simpson A.C."/>
            <person name="Singh N.K."/>
            <person name="Rekha P.D."/>
            <person name="Raman K."/>
            <person name="Hugenholtz P."/>
            <person name="Venkateswaran K."/>
        </authorList>
    </citation>
    <scope>NUCLEOTIDE SEQUENCE [LARGE SCALE GENOMIC DNA]</scope>
    <source>
        <strain evidence="7 8">5B73C</strain>
    </source>
</reference>